<dbReference type="InterPro" id="IPR050951">
    <property type="entry name" value="Retrovirus_Pol_polyprotein"/>
</dbReference>
<keyword evidence="10" id="KW-1185">Reference proteome</keyword>
<evidence type="ECO:0000256" key="1">
    <source>
        <dbReference type="ARBA" id="ARBA00012493"/>
    </source>
</evidence>
<dbReference type="PANTHER" id="PTHR37984">
    <property type="entry name" value="PROTEIN CBG26694"/>
    <property type="match status" value="1"/>
</dbReference>
<dbReference type="AlphaFoldDB" id="A0A6H5I9Z9"/>
<evidence type="ECO:0000313" key="9">
    <source>
        <dbReference type="EMBL" id="CAB0034813.1"/>
    </source>
</evidence>
<dbReference type="FunFam" id="3.30.70.270:FF:000020">
    <property type="entry name" value="Transposon Tf2-6 polyprotein-like Protein"/>
    <property type="match status" value="1"/>
</dbReference>
<name>A0A6H5I9Z9_9HYME</name>
<dbReference type="InterPro" id="IPR036397">
    <property type="entry name" value="RNaseH_sf"/>
</dbReference>
<feature type="domain" description="Integrase catalytic" evidence="8">
    <location>
        <begin position="377"/>
        <end position="539"/>
    </location>
</feature>
<organism evidence="9 10">
    <name type="scientific">Trichogramma brassicae</name>
    <dbReference type="NCBI Taxonomy" id="86971"/>
    <lineage>
        <taxon>Eukaryota</taxon>
        <taxon>Metazoa</taxon>
        <taxon>Ecdysozoa</taxon>
        <taxon>Arthropoda</taxon>
        <taxon>Hexapoda</taxon>
        <taxon>Insecta</taxon>
        <taxon>Pterygota</taxon>
        <taxon>Neoptera</taxon>
        <taxon>Endopterygota</taxon>
        <taxon>Hymenoptera</taxon>
        <taxon>Apocrita</taxon>
        <taxon>Proctotrupomorpha</taxon>
        <taxon>Chalcidoidea</taxon>
        <taxon>Trichogrammatidae</taxon>
        <taxon>Trichogramma</taxon>
    </lineage>
</organism>
<keyword evidence="4" id="KW-0540">Nuclease</keyword>
<reference evidence="9 10" key="1">
    <citation type="submission" date="2020-02" db="EMBL/GenBank/DDBJ databases">
        <authorList>
            <person name="Ferguson B K."/>
        </authorList>
    </citation>
    <scope>NUCLEOTIDE SEQUENCE [LARGE SCALE GENOMIC DNA]</scope>
</reference>
<dbReference type="GO" id="GO:0016787">
    <property type="term" value="F:hydrolase activity"/>
    <property type="evidence" value="ECO:0007669"/>
    <property type="project" value="UniProtKB-KW"/>
</dbReference>
<evidence type="ECO:0000256" key="3">
    <source>
        <dbReference type="ARBA" id="ARBA00022695"/>
    </source>
</evidence>
<dbReference type="Pfam" id="PF00665">
    <property type="entry name" value="rve"/>
    <property type="match status" value="1"/>
</dbReference>
<dbReference type="OrthoDB" id="8029555at2759"/>
<dbReference type="CDD" id="cd09274">
    <property type="entry name" value="RNase_HI_RT_Ty3"/>
    <property type="match status" value="1"/>
</dbReference>
<dbReference type="GO" id="GO:0042575">
    <property type="term" value="C:DNA polymerase complex"/>
    <property type="evidence" value="ECO:0007669"/>
    <property type="project" value="UniProtKB-ARBA"/>
</dbReference>
<evidence type="ECO:0000256" key="6">
    <source>
        <dbReference type="ARBA" id="ARBA00022801"/>
    </source>
</evidence>
<evidence type="ECO:0000259" key="8">
    <source>
        <dbReference type="PROSITE" id="PS50994"/>
    </source>
</evidence>
<dbReference type="InterPro" id="IPR043128">
    <property type="entry name" value="Rev_trsase/Diguanyl_cyclase"/>
</dbReference>
<keyword evidence="3" id="KW-0548">Nucleotidyltransferase</keyword>
<dbReference type="InterPro" id="IPR043502">
    <property type="entry name" value="DNA/RNA_pol_sf"/>
</dbReference>
<dbReference type="SUPFAM" id="SSF53098">
    <property type="entry name" value="Ribonuclease H-like"/>
    <property type="match status" value="1"/>
</dbReference>
<evidence type="ECO:0000256" key="4">
    <source>
        <dbReference type="ARBA" id="ARBA00022722"/>
    </source>
</evidence>
<dbReference type="GO" id="GO:0003964">
    <property type="term" value="F:RNA-directed DNA polymerase activity"/>
    <property type="evidence" value="ECO:0007669"/>
    <property type="project" value="UniProtKB-KW"/>
</dbReference>
<gene>
    <name evidence="9" type="ORF">TBRA_LOCUS6711</name>
</gene>
<dbReference type="Gene3D" id="3.30.70.270">
    <property type="match status" value="1"/>
</dbReference>
<dbReference type="Pfam" id="PF17917">
    <property type="entry name" value="RT_RNaseH"/>
    <property type="match status" value="1"/>
</dbReference>
<keyword evidence="7" id="KW-0695">RNA-directed DNA polymerase</keyword>
<dbReference type="GO" id="GO:0003676">
    <property type="term" value="F:nucleic acid binding"/>
    <property type="evidence" value="ECO:0007669"/>
    <property type="project" value="InterPro"/>
</dbReference>
<dbReference type="Pfam" id="PF17921">
    <property type="entry name" value="Integrase_H2C2"/>
    <property type="match status" value="1"/>
</dbReference>
<dbReference type="EMBL" id="CADCXV010000758">
    <property type="protein sequence ID" value="CAB0034813.1"/>
    <property type="molecule type" value="Genomic_DNA"/>
</dbReference>
<dbReference type="PROSITE" id="PS50994">
    <property type="entry name" value="INTEGRASE"/>
    <property type="match status" value="1"/>
</dbReference>
<dbReference type="GO" id="GO:0004519">
    <property type="term" value="F:endonuclease activity"/>
    <property type="evidence" value="ECO:0007669"/>
    <property type="project" value="UniProtKB-KW"/>
</dbReference>
<proteinExistence type="predicted"/>
<dbReference type="InterPro" id="IPR001584">
    <property type="entry name" value="Integrase_cat-core"/>
</dbReference>
<evidence type="ECO:0000313" key="10">
    <source>
        <dbReference type="Proteomes" id="UP000479190"/>
    </source>
</evidence>
<dbReference type="Proteomes" id="UP000479190">
    <property type="component" value="Unassembled WGS sequence"/>
</dbReference>
<protein>
    <recommendedName>
        <fullName evidence="1">RNA-directed DNA polymerase</fullName>
        <ecNumber evidence="1">2.7.7.49</ecNumber>
    </recommendedName>
</protein>
<dbReference type="PANTHER" id="PTHR37984:SF5">
    <property type="entry name" value="PROTEIN NYNRIN-LIKE"/>
    <property type="match status" value="1"/>
</dbReference>
<dbReference type="GO" id="GO:0015074">
    <property type="term" value="P:DNA integration"/>
    <property type="evidence" value="ECO:0007669"/>
    <property type="project" value="InterPro"/>
</dbReference>
<evidence type="ECO:0000256" key="7">
    <source>
        <dbReference type="ARBA" id="ARBA00022918"/>
    </source>
</evidence>
<sequence length="581" mass="67247">MESSRVRARWRLSNGSRCRKNVHEIRRFLGLTGFFRRFVPRYAEIAAPLSGLLKSDREFIWSREVSDAFTALRDKLVERPILQPFNSKKRTELHTDASSRGLAAMLLQEGSDSKMHLVYAISRTTNETEKFYHSSKLELLAIIWAVSRLRTLLININFTIITDCQALVYLNTQRTKNAQIVRWHHLLSEFDYEIVHREGAKLAHVDALSRAPMEYEFDKDPVDDSAIMSIWETNRNENCEIGVFIIIDDNQEILAFQFRDEEIEAKRKILNKPASQRSRDEKESVKDFEISSGVLYKRIGDKLRYVVPKCMRKSLAVRYHDYGGHQGVARTFELMSRRYYFAGMRRYIKQHVHSCFHCLASKTRPGRQLGELHPIPPGKRPFHTIHIDHVGPFVRSSRGNKFVFVLIDNLTKFVILVAMRDTKTANVVKSLEQFVCDFGAPVRIISDRGTCFTSKNFGEFCNKHGIKHILTSPRHAQANGQVERVNAVLIPLMQSFIERKDTRDWDLKLRQVQRDLNEAQTPQPAKVHSRPYTDLLLVMTKELCASFQRLSYLTIRVTRGGATVSNACHNHRYARAASWPR</sequence>
<dbReference type="EC" id="2.7.7.49" evidence="1"/>
<accession>A0A6H5I9Z9</accession>
<dbReference type="InterPro" id="IPR041373">
    <property type="entry name" value="RT_RNaseH"/>
</dbReference>
<evidence type="ECO:0000256" key="5">
    <source>
        <dbReference type="ARBA" id="ARBA00022759"/>
    </source>
</evidence>
<keyword evidence="5" id="KW-0255">Endonuclease</keyword>
<dbReference type="SUPFAM" id="SSF56672">
    <property type="entry name" value="DNA/RNA polymerases"/>
    <property type="match status" value="1"/>
</dbReference>
<dbReference type="InterPro" id="IPR012337">
    <property type="entry name" value="RNaseH-like_sf"/>
</dbReference>
<dbReference type="InterPro" id="IPR041588">
    <property type="entry name" value="Integrase_H2C2"/>
</dbReference>
<dbReference type="Gene3D" id="3.30.420.10">
    <property type="entry name" value="Ribonuclease H-like superfamily/Ribonuclease H"/>
    <property type="match status" value="1"/>
</dbReference>
<keyword evidence="6" id="KW-0378">Hydrolase</keyword>
<evidence type="ECO:0000256" key="2">
    <source>
        <dbReference type="ARBA" id="ARBA00022679"/>
    </source>
</evidence>
<dbReference type="Gene3D" id="1.10.340.70">
    <property type="match status" value="1"/>
</dbReference>
<dbReference type="FunFam" id="1.10.340.70:FF:000001">
    <property type="entry name" value="Retrovirus-related Pol polyprotein from transposon gypsy-like Protein"/>
    <property type="match status" value="1"/>
</dbReference>
<keyword evidence="2" id="KW-0808">Transferase</keyword>